<evidence type="ECO:0000313" key="2">
    <source>
        <dbReference type="EMBL" id="KAL3804057.1"/>
    </source>
</evidence>
<evidence type="ECO:0008006" key="4">
    <source>
        <dbReference type="Google" id="ProtNLM"/>
    </source>
</evidence>
<organism evidence="2 3">
    <name type="scientific">Cyclotella cryptica</name>
    <dbReference type="NCBI Taxonomy" id="29204"/>
    <lineage>
        <taxon>Eukaryota</taxon>
        <taxon>Sar</taxon>
        <taxon>Stramenopiles</taxon>
        <taxon>Ochrophyta</taxon>
        <taxon>Bacillariophyta</taxon>
        <taxon>Coscinodiscophyceae</taxon>
        <taxon>Thalassiosirophycidae</taxon>
        <taxon>Stephanodiscales</taxon>
        <taxon>Stephanodiscaceae</taxon>
        <taxon>Cyclotella</taxon>
    </lineage>
</organism>
<proteinExistence type="predicted"/>
<comment type="caution">
    <text evidence="2">The sequence shown here is derived from an EMBL/GenBank/DDBJ whole genome shotgun (WGS) entry which is preliminary data.</text>
</comment>
<dbReference type="EMBL" id="JABMIG020000010">
    <property type="protein sequence ID" value="KAL3804057.1"/>
    <property type="molecule type" value="Genomic_DNA"/>
</dbReference>
<sequence length="629" mass="66169">MKVHQFNLISLVVHAVSASTLRGDAECGDAEQSDRKLAVLYYPKYSGDYNTGYCTSQNTGSGQGYSTELACCKAYFGGQTSGFCYSKLPNPPTISPTASGGLDVWYPDYKTPFETATCINDGPLPNGVPSYDSMLACCKAAYLGQTSGACLNALPSPPTVSPTGTGGLNVWYADYDLDWTKGTCINKAPIPNGRQTYDSQLACCKGAYNGQASGACLSDLPSPPTVSPTGAGGLNVWYADYDLDWTKGTCINTAPIPNGRQTYDSQLACCKAAYNGQASGACLSDLPSPPTVSPTGVGGLDIWYPDFDLDWTKGTCINKAPIPNGRQTYDSQLACCKASYNGQASGACLSDLPNPPTVSPTGAGGLDIWYADYDLDWAQGKCINKAPIPNGRQTYDSQLACCKAAYNGQASGVCLSDLPSPPTVSPTGAGGLDIWYPDFNLDWTAGKCINKAPIPNGRQTYDSQLACCKAAYSGQASGACLGDLPSPPTVSPTGAGGLDIWYADYDLDWTKGTCINKAPIPNGRQTYDSQLACCKAAYSGQASGACLSDLPSPPTASPVGSDSKFFPIWSGWETGHCDNDPTKITSGSSYFYDTQTECCDAWFSNQASGACLKFEPTYGSRSPTQAPVL</sequence>
<keyword evidence="3" id="KW-1185">Reference proteome</keyword>
<evidence type="ECO:0000256" key="1">
    <source>
        <dbReference type="SAM" id="SignalP"/>
    </source>
</evidence>
<evidence type="ECO:0000313" key="3">
    <source>
        <dbReference type="Proteomes" id="UP001516023"/>
    </source>
</evidence>
<protein>
    <recommendedName>
        <fullName evidence="4">Secreted protein</fullName>
    </recommendedName>
</protein>
<reference evidence="2 3" key="1">
    <citation type="journal article" date="2020" name="G3 (Bethesda)">
        <title>Improved Reference Genome for Cyclotella cryptica CCMP332, a Model for Cell Wall Morphogenesis, Salinity Adaptation, and Lipid Production in Diatoms (Bacillariophyta).</title>
        <authorList>
            <person name="Roberts W.R."/>
            <person name="Downey K.M."/>
            <person name="Ruck E.C."/>
            <person name="Traller J.C."/>
            <person name="Alverson A.J."/>
        </authorList>
    </citation>
    <scope>NUCLEOTIDE SEQUENCE [LARGE SCALE GENOMIC DNA]</scope>
    <source>
        <strain evidence="2 3">CCMP332</strain>
    </source>
</reference>
<gene>
    <name evidence="2" type="ORF">HJC23_006448</name>
</gene>
<feature type="chain" id="PRO_5044880530" description="Secreted protein" evidence="1">
    <location>
        <begin position="19"/>
        <end position="629"/>
    </location>
</feature>
<keyword evidence="1" id="KW-0732">Signal</keyword>
<name>A0ABD3QU30_9STRA</name>
<feature type="signal peptide" evidence="1">
    <location>
        <begin position="1"/>
        <end position="18"/>
    </location>
</feature>
<dbReference type="Proteomes" id="UP001516023">
    <property type="component" value="Unassembled WGS sequence"/>
</dbReference>
<dbReference type="AlphaFoldDB" id="A0ABD3QU30"/>
<accession>A0ABD3QU30</accession>